<dbReference type="InterPro" id="IPR011527">
    <property type="entry name" value="ABC1_TM_dom"/>
</dbReference>
<name>A0A0R2F688_9LACO</name>
<evidence type="ECO:0000256" key="6">
    <source>
        <dbReference type="ARBA" id="ARBA00022989"/>
    </source>
</evidence>
<dbReference type="GO" id="GO:0005886">
    <property type="term" value="C:plasma membrane"/>
    <property type="evidence" value="ECO:0007669"/>
    <property type="project" value="UniProtKB-SubCell"/>
</dbReference>
<evidence type="ECO:0000313" key="11">
    <source>
        <dbReference type="EMBL" id="KRN20762.1"/>
    </source>
</evidence>
<dbReference type="InterPro" id="IPR036640">
    <property type="entry name" value="ABC1_TM_sf"/>
</dbReference>
<keyword evidence="12" id="KW-1185">Reference proteome</keyword>
<organism evidence="11 12">
    <name type="scientific">Lacticaseibacillus camelliae DSM 22697 = JCM 13995</name>
    <dbReference type="NCBI Taxonomy" id="1423730"/>
    <lineage>
        <taxon>Bacteria</taxon>
        <taxon>Bacillati</taxon>
        <taxon>Bacillota</taxon>
        <taxon>Bacilli</taxon>
        <taxon>Lactobacillales</taxon>
        <taxon>Lactobacillaceae</taxon>
        <taxon>Lacticaseibacillus</taxon>
    </lineage>
</organism>
<evidence type="ECO:0000259" key="9">
    <source>
        <dbReference type="PROSITE" id="PS50893"/>
    </source>
</evidence>
<dbReference type="Proteomes" id="UP000050865">
    <property type="component" value="Unassembled WGS sequence"/>
</dbReference>
<feature type="domain" description="ABC transmembrane type-1" evidence="10">
    <location>
        <begin position="41"/>
        <end position="325"/>
    </location>
</feature>
<evidence type="ECO:0000256" key="1">
    <source>
        <dbReference type="ARBA" id="ARBA00004651"/>
    </source>
</evidence>
<dbReference type="GO" id="GO:0015421">
    <property type="term" value="F:ABC-type oligopeptide transporter activity"/>
    <property type="evidence" value="ECO:0007669"/>
    <property type="project" value="TreeGrafter"/>
</dbReference>
<dbReference type="Pfam" id="PF00005">
    <property type="entry name" value="ABC_tran"/>
    <property type="match status" value="1"/>
</dbReference>
<evidence type="ECO:0000256" key="7">
    <source>
        <dbReference type="ARBA" id="ARBA00023136"/>
    </source>
</evidence>
<dbReference type="EMBL" id="AYZJ01000067">
    <property type="protein sequence ID" value="KRN20762.1"/>
    <property type="molecule type" value="Genomic_DNA"/>
</dbReference>
<feature type="transmembrane region" description="Helical" evidence="8">
    <location>
        <begin position="156"/>
        <end position="176"/>
    </location>
</feature>
<dbReference type="GO" id="GO:0005524">
    <property type="term" value="F:ATP binding"/>
    <property type="evidence" value="ECO:0007669"/>
    <property type="project" value="UniProtKB-KW"/>
</dbReference>
<evidence type="ECO:0000256" key="3">
    <source>
        <dbReference type="ARBA" id="ARBA00022692"/>
    </source>
</evidence>
<comment type="caution">
    <text evidence="11">The sequence shown here is derived from an EMBL/GenBank/DDBJ whole genome shotgun (WGS) entry which is preliminary data.</text>
</comment>
<dbReference type="AlphaFoldDB" id="A0A0R2F688"/>
<keyword evidence="2" id="KW-0813">Transport</keyword>
<dbReference type="InterPro" id="IPR017871">
    <property type="entry name" value="ABC_transporter-like_CS"/>
</dbReference>
<reference evidence="11 12" key="1">
    <citation type="journal article" date="2015" name="Genome Announc.">
        <title>Expanding the biotechnology potential of lactobacilli through comparative genomics of 213 strains and associated genera.</title>
        <authorList>
            <person name="Sun Z."/>
            <person name="Harris H.M."/>
            <person name="McCann A."/>
            <person name="Guo C."/>
            <person name="Argimon S."/>
            <person name="Zhang W."/>
            <person name="Yang X."/>
            <person name="Jeffery I.B."/>
            <person name="Cooney J.C."/>
            <person name="Kagawa T.F."/>
            <person name="Liu W."/>
            <person name="Song Y."/>
            <person name="Salvetti E."/>
            <person name="Wrobel A."/>
            <person name="Rasinkangas P."/>
            <person name="Parkhill J."/>
            <person name="Rea M.C."/>
            <person name="O'Sullivan O."/>
            <person name="Ritari J."/>
            <person name="Douillard F.P."/>
            <person name="Paul Ross R."/>
            <person name="Yang R."/>
            <person name="Briner A.E."/>
            <person name="Felis G.E."/>
            <person name="de Vos W.M."/>
            <person name="Barrangou R."/>
            <person name="Klaenhammer T.R."/>
            <person name="Caufield P.W."/>
            <person name="Cui Y."/>
            <person name="Zhang H."/>
            <person name="O'Toole P.W."/>
        </authorList>
    </citation>
    <scope>NUCLEOTIDE SEQUENCE [LARGE SCALE GENOMIC DNA]</scope>
    <source>
        <strain evidence="11 12">DSM 22697</strain>
    </source>
</reference>
<dbReference type="PROSITE" id="PS50893">
    <property type="entry name" value="ABC_TRANSPORTER_2"/>
    <property type="match status" value="1"/>
</dbReference>
<dbReference type="RefSeq" id="WP_054662971.1">
    <property type="nucleotide sequence ID" value="NZ_AYZJ01000067.1"/>
</dbReference>
<keyword evidence="6 8" id="KW-1133">Transmembrane helix</keyword>
<dbReference type="InterPro" id="IPR039421">
    <property type="entry name" value="Type_1_exporter"/>
</dbReference>
<dbReference type="CDD" id="cd18547">
    <property type="entry name" value="ABC_6TM_Tm288_like"/>
    <property type="match status" value="1"/>
</dbReference>
<dbReference type="GO" id="GO:0016887">
    <property type="term" value="F:ATP hydrolysis activity"/>
    <property type="evidence" value="ECO:0007669"/>
    <property type="project" value="InterPro"/>
</dbReference>
<dbReference type="PANTHER" id="PTHR43394">
    <property type="entry name" value="ATP-DEPENDENT PERMEASE MDL1, MITOCHONDRIAL"/>
    <property type="match status" value="1"/>
</dbReference>
<dbReference type="SUPFAM" id="SSF90123">
    <property type="entry name" value="ABC transporter transmembrane region"/>
    <property type="match status" value="1"/>
</dbReference>
<keyword evidence="4" id="KW-0547">Nucleotide-binding</keyword>
<feature type="transmembrane region" description="Helical" evidence="8">
    <location>
        <begin position="76"/>
        <end position="97"/>
    </location>
</feature>
<dbReference type="PROSITE" id="PS00211">
    <property type="entry name" value="ABC_TRANSPORTER_1"/>
    <property type="match status" value="1"/>
</dbReference>
<dbReference type="PANTHER" id="PTHR43394:SF1">
    <property type="entry name" value="ATP-BINDING CASSETTE SUB-FAMILY B MEMBER 10, MITOCHONDRIAL"/>
    <property type="match status" value="1"/>
</dbReference>
<dbReference type="SUPFAM" id="SSF52540">
    <property type="entry name" value="P-loop containing nucleoside triphosphate hydrolases"/>
    <property type="match status" value="1"/>
</dbReference>
<comment type="subcellular location">
    <subcellularLocation>
        <location evidence="1">Cell membrane</location>
        <topology evidence="1">Multi-pass membrane protein</topology>
    </subcellularLocation>
</comment>
<evidence type="ECO:0000259" key="10">
    <source>
        <dbReference type="PROSITE" id="PS50929"/>
    </source>
</evidence>
<accession>A0A0R2F688</accession>
<gene>
    <name evidence="11" type="ORF">FC75_GL000094</name>
</gene>
<feature type="transmembrane region" description="Helical" evidence="8">
    <location>
        <begin position="38"/>
        <end position="56"/>
    </location>
</feature>
<evidence type="ECO:0000313" key="12">
    <source>
        <dbReference type="Proteomes" id="UP000050865"/>
    </source>
</evidence>
<feature type="domain" description="ABC transporter" evidence="9">
    <location>
        <begin position="358"/>
        <end position="592"/>
    </location>
</feature>
<dbReference type="Gene3D" id="3.40.50.300">
    <property type="entry name" value="P-loop containing nucleotide triphosphate hydrolases"/>
    <property type="match status" value="1"/>
</dbReference>
<dbReference type="Pfam" id="PF00664">
    <property type="entry name" value="ABC_membrane"/>
    <property type="match status" value="1"/>
</dbReference>
<feature type="transmembrane region" description="Helical" evidence="8">
    <location>
        <begin position="182"/>
        <end position="199"/>
    </location>
</feature>
<proteinExistence type="predicted"/>
<dbReference type="InterPro" id="IPR027417">
    <property type="entry name" value="P-loop_NTPase"/>
</dbReference>
<keyword evidence="5" id="KW-0067">ATP-binding</keyword>
<evidence type="ECO:0000256" key="5">
    <source>
        <dbReference type="ARBA" id="ARBA00022840"/>
    </source>
</evidence>
<dbReference type="CDD" id="cd03254">
    <property type="entry name" value="ABCC_Glucan_exporter_like"/>
    <property type="match status" value="1"/>
</dbReference>
<dbReference type="SMART" id="SM00382">
    <property type="entry name" value="AAA"/>
    <property type="match status" value="1"/>
</dbReference>
<dbReference type="STRING" id="1423730.FC75_GL000094"/>
<feature type="transmembrane region" description="Helical" evidence="8">
    <location>
        <begin position="274"/>
        <end position="306"/>
    </location>
</feature>
<keyword evidence="3 8" id="KW-0812">Transmembrane</keyword>
<keyword evidence="7 8" id="KW-0472">Membrane</keyword>
<evidence type="ECO:0000256" key="2">
    <source>
        <dbReference type="ARBA" id="ARBA00022448"/>
    </source>
</evidence>
<evidence type="ECO:0000256" key="8">
    <source>
        <dbReference type="SAM" id="Phobius"/>
    </source>
</evidence>
<dbReference type="PROSITE" id="PS50929">
    <property type="entry name" value="ABC_TM1F"/>
    <property type="match status" value="1"/>
</dbReference>
<protein>
    <submittedName>
        <fullName evidence="11">Multidrug ABC transporter ATPase permease</fullName>
    </submittedName>
</protein>
<dbReference type="FunFam" id="3.40.50.300:FF:000287">
    <property type="entry name" value="Multidrug ABC transporter ATP-binding protein"/>
    <property type="match status" value="1"/>
</dbReference>
<sequence length="597" mass="65713">MQVMNRGPRHNLHQEKAQVTDWQATARRILGYIGFARGKLIIVFVLTIFTTAATIIGNRVNGIVVDQFLKASKLHLLYVICLVLGVMYLLSAVFTYFQNAVTVKVAQKASADIRRDIFSNLQRLPMRYFDTHDNGDVMSRLTNDVDNINTAMMQTFVQLFTGIVSVVGMGAAMLVLSPLLTLIALAASGLTYLFTRAAAKVTQKAFMTQQEALGALNTQIEESVSGKQVVQLFDHEADTMATFNQTNARYTHAAFIAQSVSSFIGPVNNGTNNLAYLAITAAGAFSILTGSSTITVGIIFTFLIYLRNFTGPINNVLNLINTLQLSLASAERVFEVIDEQPEKDVPEAVSVKTTTGHVEFEHVDFAYEPGRQILHDINLVAEPGQTIALVGATGAGKTTIMNLLTNLYPLQSGRVLLDGRDVTLIRREDLRHLITVVQQEPYMFQLSIRENIRLGRADATDDDVVLAAQRAHADGFIRQLKDSYDTVLAENAHNISQGQRQLLSIARAFIAEAPVLVLDEATASIDSNTEADVQRAMTGLMKGKTSFVIAHRLSTIRHADQILVIDDGRVVERGTHEELLKRNGAYAALYNSQFDQH</sequence>
<evidence type="ECO:0000256" key="4">
    <source>
        <dbReference type="ARBA" id="ARBA00022741"/>
    </source>
</evidence>
<dbReference type="InterPro" id="IPR003439">
    <property type="entry name" value="ABC_transporter-like_ATP-bd"/>
</dbReference>
<dbReference type="PATRIC" id="fig|1423730.4.peg.99"/>
<dbReference type="Gene3D" id="1.20.1560.10">
    <property type="entry name" value="ABC transporter type 1, transmembrane domain"/>
    <property type="match status" value="1"/>
</dbReference>
<dbReference type="InterPro" id="IPR003593">
    <property type="entry name" value="AAA+_ATPase"/>
</dbReference>
<dbReference type="OrthoDB" id="9770415at2"/>